<accession>K6VE06</accession>
<dbReference type="RefSeq" id="WP_006590966.1">
    <property type="nucleotide sequence ID" value="NZ_BAHD01000005.1"/>
</dbReference>
<dbReference type="EC" id="2.7.13.3" evidence="2"/>
<dbReference type="CDD" id="cd16917">
    <property type="entry name" value="HATPase_UhpB-NarQ-NarX-like"/>
    <property type="match status" value="1"/>
</dbReference>
<dbReference type="Pfam" id="PF02518">
    <property type="entry name" value="HATPase_c"/>
    <property type="match status" value="1"/>
</dbReference>
<dbReference type="GO" id="GO:0046983">
    <property type="term" value="F:protein dimerization activity"/>
    <property type="evidence" value="ECO:0007669"/>
    <property type="project" value="InterPro"/>
</dbReference>
<name>K6VE06_9MICO</name>
<evidence type="ECO:0000259" key="10">
    <source>
        <dbReference type="SMART" id="SM00387"/>
    </source>
</evidence>
<feature type="transmembrane region" description="Helical" evidence="9">
    <location>
        <begin position="7"/>
        <end position="26"/>
    </location>
</feature>
<dbReference type="GO" id="GO:0005524">
    <property type="term" value="F:ATP binding"/>
    <property type="evidence" value="ECO:0007669"/>
    <property type="project" value="UniProtKB-KW"/>
</dbReference>
<dbReference type="SUPFAM" id="SSF55874">
    <property type="entry name" value="ATPase domain of HSP90 chaperone/DNA topoisomerase II/histidine kinase"/>
    <property type="match status" value="1"/>
</dbReference>
<dbReference type="eggNOG" id="COG4585">
    <property type="taxonomic scope" value="Bacteria"/>
</dbReference>
<reference evidence="11 12" key="1">
    <citation type="submission" date="2012-08" db="EMBL/GenBank/DDBJ databases">
        <title>Whole genome shotgun sequence of Kineosphaera limosa NBRC 100340.</title>
        <authorList>
            <person name="Yoshida I."/>
            <person name="Isaki S."/>
            <person name="Hosoyama A."/>
            <person name="Tsuchikane K."/>
            <person name="Katsumata H."/>
            <person name="Ando Y."/>
            <person name="Ohji S."/>
            <person name="Hamada M."/>
            <person name="Tamura T."/>
            <person name="Yamazoe A."/>
            <person name="Yamazaki S."/>
            <person name="Fujita N."/>
        </authorList>
    </citation>
    <scope>NUCLEOTIDE SEQUENCE [LARGE SCALE GENOMIC DNA]</scope>
    <source>
        <strain evidence="11 12">NBRC 100340</strain>
    </source>
</reference>
<feature type="transmembrane region" description="Helical" evidence="9">
    <location>
        <begin position="108"/>
        <end position="125"/>
    </location>
</feature>
<protein>
    <recommendedName>
        <fullName evidence="2">histidine kinase</fullName>
        <ecNumber evidence="2">2.7.13.3</ecNumber>
    </recommendedName>
</protein>
<comment type="catalytic activity">
    <reaction evidence="1">
        <text>ATP + protein L-histidine = ADP + protein N-phospho-L-histidine.</text>
        <dbReference type="EC" id="2.7.13.3"/>
    </reaction>
</comment>
<keyword evidence="9" id="KW-1133">Transmembrane helix</keyword>
<dbReference type="SMART" id="SM00387">
    <property type="entry name" value="HATPase_c"/>
    <property type="match status" value="1"/>
</dbReference>
<dbReference type="Gene3D" id="1.20.5.1930">
    <property type="match status" value="1"/>
</dbReference>
<evidence type="ECO:0000256" key="5">
    <source>
        <dbReference type="ARBA" id="ARBA00022741"/>
    </source>
</evidence>
<evidence type="ECO:0000256" key="7">
    <source>
        <dbReference type="ARBA" id="ARBA00022840"/>
    </source>
</evidence>
<dbReference type="GO" id="GO:0000155">
    <property type="term" value="F:phosphorelay sensor kinase activity"/>
    <property type="evidence" value="ECO:0007669"/>
    <property type="project" value="InterPro"/>
</dbReference>
<keyword evidence="12" id="KW-1185">Reference proteome</keyword>
<evidence type="ECO:0000313" key="12">
    <source>
        <dbReference type="Proteomes" id="UP000008366"/>
    </source>
</evidence>
<feature type="domain" description="Histidine kinase/HSP90-like ATPase" evidence="10">
    <location>
        <begin position="292"/>
        <end position="383"/>
    </location>
</feature>
<keyword evidence="5" id="KW-0547">Nucleotide-binding</keyword>
<evidence type="ECO:0000256" key="4">
    <source>
        <dbReference type="ARBA" id="ARBA00022679"/>
    </source>
</evidence>
<feature type="transmembrane region" description="Helical" evidence="9">
    <location>
        <begin position="38"/>
        <end position="55"/>
    </location>
</feature>
<dbReference type="EMBL" id="BAHD01000005">
    <property type="protein sequence ID" value="GAB94433.1"/>
    <property type="molecule type" value="Genomic_DNA"/>
</dbReference>
<keyword evidence="6 11" id="KW-0418">Kinase</keyword>
<feature type="transmembrane region" description="Helical" evidence="9">
    <location>
        <begin position="137"/>
        <end position="154"/>
    </location>
</feature>
<dbReference type="Proteomes" id="UP000008366">
    <property type="component" value="Unassembled WGS sequence"/>
</dbReference>
<keyword evidence="9" id="KW-0472">Membrane</keyword>
<dbReference type="AlphaFoldDB" id="K6VE06"/>
<keyword evidence="7" id="KW-0067">ATP-binding</keyword>
<dbReference type="PANTHER" id="PTHR24421:SF10">
    <property type="entry name" value="NITRATE_NITRITE SENSOR PROTEIN NARQ"/>
    <property type="match status" value="1"/>
</dbReference>
<evidence type="ECO:0000256" key="3">
    <source>
        <dbReference type="ARBA" id="ARBA00022553"/>
    </source>
</evidence>
<proteinExistence type="predicted"/>
<feature type="transmembrane region" description="Helical" evidence="9">
    <location>
        <begin position="62"/>
        <end position="78"/>
    </location>
</feature>
<dbReference type="GO" id="GO:0016020">
    <property type="term" value="C:membrane"/>
    <property type="evidence" value="ECO:0007669"/>
    <property type="project" value="InterPro"/>
</dbReference>
<gene>
    <name evidence="11" type="ORF">KILIM_005_00500</name>
</gene>
<organism evidence="11 12">
    <name type="scientific">Kineosphaera limosa NBRC 100340</name>
    <dbReference type="NCBI Taxonomy" id="1184609"/>
    <lineage>
        <taxon>Bacteria</taxon>
        <taxon>Bacillati</taxon>
        <taxon>Actinomycetota</taxon>
        <taxon>Actinomycetes</taxon>
        <taxon>Micrococcales</taxon>
        <taxon>Dermatophilaceae</taxon>
        <taxon>Kineosphaera</taxon>
    </lineage>
</organism>
<dbReference type="InterPro" id="IPR036890">
    <property type="entry name" value="HATPase_C_sf"/>
</dbReference>
<sequence>MRRLRAFLLDHGLDAVLVCLATGAALTLTTRPTSTDDVAGVLHAVAVIVMILALTLRRRAPFVIPAGAWLSSAVLSLVDGSLIVGQASLSIVGMISAVLLGDLRDRSQARAGLAVVVASAATVAYQDPTHTPGDLFFIPGLFAAGWLVGFALHARTEQTQAAEERADRAELQRRNEARVAVAEERARIARELHDVVAHAVSVMVLQVGALRHRLPLEDSTSREALRNVEEAGREALTEMRRLLDAMRHEGEPLDLAPQPGLGEIVALLASVRAAGLDTDLHVHGEAVDLPPGLAVSAYRITQEGLTNVIKHAHTHYAEVHLRYSTDGLELEVRDNGDGPAATDGLGHGLVGIRERVALYGGSMTAGARETGGFALRARLPLGPG</sequence>
<evidence type="ECO:0000256" key="2">
    <source>
        <dbReference type="ARBA" id="ARBA00012438"/>
    </source>
</evidence>
<keyword evidence="4" id="KW-0808">Transferase</keyword>
<evidence type="ECO:0000313" key="11">
    <source>
        <dbReference type="EMBL" id="GAB94433.1"/>
    </source>
</evidence>
<evidence type="ECO:0000256" key="1">
    <source>
        <dbReference type="ARBA" id="ARBA00000085"/>
    </source>
</evidence>
<evidence type="ECO:0000256" key="9">
    <source>
        <dbReference type="SAM" id="Phobius"/>
    </source>
</evidence>
<dbReference type="InterPro" id="IPR011712">
    <property type="entry name" value="Sig_transdc_His_kin_sub3_dim/P"/>
</dbReference>
<dbReference type="Pfam" id="PF07730">
    <property type="entry name" value="HisKA_3"/>
    <property type="match status" value="1"/>
</dbReference>
<dbReference type="Gene3D" id="3.30.565.10">
    <property type="entry name" value="Histidine kinase-like ATPase, C-terminal domain"/>
    <property type="match status" value="1"/>
</dbReference>
<keyword evidence="9" id="KW-0812">Transmembrane</keyword>
<evidence type="ECO:0000256" key="8">
    <source>
        <dbReference type="ARBA" id="ARBA00023012"/>
    </source>
</evidence>
<dbReference type="InterPro" id="IPR050482">
    <property type="entry name" value="Sensor_HK_TwoCompSys"/>
</dbReference>
<evidence type="ECO:0000256" key="6">
    <source>
        <dbReference type="ARBA" id="ARBA00022777"/>
    </source>
</evidence>
<feature type="transmembrane region" description="Helical" evidence="9">
    <location>
        <begin position="84"/>
        <end position="101"/>
    </location>
</feature>
<dbReference type="InterPro" id="IPR003594">
    <property type="entry name" value="HATPase_dom"/>
</dbReference>
<dbReference type="STRING" id="1184609.KILIM_005_00500"/>
<comment type="caution">
    <text evidence="11">The sequence shown here is derived from an EMBL/GenBank/DDBJ whole genome shotgun (WGS) entry which is preliminary data.</text>
</comment>
<keyword evidence="3" id="KW-0597">Phosphoprotein</keyword>
<keyword evidence="8" id="KW-0902">Two-component regulatory system</keyword>
<dbReference type="PANTHER" id="PTHR24421">
    <property type="entry name" value="NITRATE/NITRITE SENSOR PROTEIN NARX-RELATED"/>
    <property type="match status" value="1"/>
</dbReference>